<feature type="compositionally biased region" description="Polar residues" evidence="1">
    <location>
        <begin position="156"/>
        <end position="168"/>
    </location>
</feature>
<organism evidence="2 3">
    <name type="scientific">Penicillium subrubescens</name>
    <dbReference type="NCBI Taxonomy" id="1316194"/>
    <lineage>
        <taxon>Eukaryota</taxon>
        <taxon>Fungi</taxon>
        <taxon>Dikarya</taxon>
        <taxon>Ascomycota</taxon>
        <taxon>Pezizomycotina</taxon>
        <taxon>Eurotiomycetes</taxon>
        <taxon>Eurotiomycetidae</taxon>
        <taxon>Eurotiales</taxon>
        <taxon>Aspergillaceae</taxon>
        <taxon>Penicillium</taxon>
    </lineage>
</organism>
<dbReference type="Proteomes" id="UP000186955">
    <property type="component" value="Unassembled WGS sequence"/>
</dbReference>
<comment type="caution">
    <text evidence="2">The sequence shown here is derived from an EMBL/GenBank/DDBJ whole genome shotgun (WGS) entry which is preliminary data.</text>
</comment>
<name>A0A1Q5TQC5_9EURO</name>
<dbReference type="AlphaFoldDB" id="A0A1Q5TQC5"/>
<proteinExistence type="predicted"/>
<gene>
    <name evidence="2" type="ORF">PENSUB_7166</name>
</gene>
<feature type="region of interest" description="Disordered" evidence="1">
    <location>
        <begin position="117"/>
        <end position="139"/>
    </location>
</feature>
<accession>A0A1Q5TQC5</accession>
<feature type="compositionally biased region" description="Basic and acidic residues" evidence="1">
    <location>
        <begin position="206"/>
        <end position="216"/>
    </location>
</feature>
<feature type="compositionally biased region" description="Basic and acidic residues" evidence="1">
    <location>
        <begin position="169"/>
        <end position="179"/>
    </location>
</feature>
<reference evidence="2 3" key="1">
    <citation type="submission" date="2016-10" db="EMBL/GenBank/DDBJ databases">
        <title>Genome sequence of the ascomycete fungus Penicillium subrubescens.</title>
        <authorList>
            <person name="De Vries R.P."/>
            <person name="Peng M."/>
            <person name="Dilokpimol A."/>
            <person name="Hilden K."/>
            <person name="Makela M.R."/>
            <person name="Grigoriev I."/>
            <person name="Riley R."/>
            <person name="Granchi Z."/>
        </authorList>
    </citation>
    <scope>NUCLEOTIDE SEQUENCE [LARGE SCALE GENOMIC DNA]</scope>
    <source>
        <strain evidence="2 3">CBS 132785</strain>
    </source>
</reference>
<protein>
    <submittedName>
        <fullName evidence="2">Uncharacterized protein</fullName>
    </submittedName>
</protein>
<keyword evidence="3" id="KW-1185">Reference proteome</keyword>
<sequence length="247" mass="28364">MTDPIRGNQLSEQNLKQLDNAINAEADGPIADKTNTESSTASFIKEHRRPFERIDVILEEPIPKRNLERERELRVRHSYAAFCEDFIFSGPVSPKRVFDMTMGMDDCKEEIEQMGDLKTDPMPESQPMSGEAMPFERDEPSTPTLFPLAARMAGNESTRTTCHPQETIQRTKDATKRGLDEDEDFKPDSPFTPCLQPPSLILTPSVHKDMQRETRERKRARQQKLLGPFRTLFLKVQPLRGQRCDME</sequence>
<evidence type="ECO:0000256" key="1">
    <source>
        <dbReference type="SAM" id="MobiDB-lite"/>
    </source>
</evidence>
<dbReference type="OrthoDB" id="4360435at2759"/>
<feature type="region of interest" description="Disordered" evidence="1">
    <location>
        <begin position="156"/>
        <end position="224"/>
    </location>
</feature>
<evidence type="ECO:0000313" key="3">
    <source>
        <dbReference type="Proteomes" id="UP000186955"/>
    </source>
</evidence>
<dbReference type="EMBL" id="MNBE01000626">
    <property type="protein sequence ID" value="OKP02402.1"/>
    <property type="molecule type" value="Genomic_DNA"/>
</dbReference>
<evidence type="ECO:0000313" key="2">
    <source>
        <dbReference type="EMBL" id="OKP02402.1"/>
    </source>
</evidence>